<organism evidence="4 5">
    <name type="scientific">Penicillium vulpinum</name>
    <dbReference type="NCBI Taxonomy" id="29845"/>
    <lineage>
        <taxon>Eukaryota</taxon>
        <taxon>Fungi</taxon>
        <taxon>Dikarya</taxon>
        <taxon>Ascomycota</taxon>
        <taxon>Pezizomycotina</taxon>
        <taxon>Eurotiomycetes</taxon>
        <taxon>Eurotiomycetidae</taxon>
        <taxon>Eurotiales</taxon>
        <taxon>Aspergillaceae</taxon>
        <taxon>Penicillium</taxon>
    </lineage>
</organism>
<feature type="transmembrane region" description="Helical" evidence="2">
    <location>
        <begin position="208"/>
        <end position="232"/>
    </location>
</feature>
<dbReference type="OrthoDB" id="4357234at2759"/>
<evidence type="ECO:0000256" key="2">
    <source>
        <dbReference type="SAM" id="Phobius"/>
    </source>
</evidence>
<feature type="chain" id="PRO_5012618911" evidence="3">
    <location>
        <begin position="24"/>
        <end position="317"/>
    </location>
</feature>
<reference evidence="5" key="1">
    <citation type="journal article" date="2017" name="Nat. Microbiol.">
        <title>Global analysis of biosynthetic gene clusters reveals vast potential of secondary metabolite production in Penicillium species.</title>
        <authorList>
            <person name="Nielsen J.C."/>
            <person name="Grijseels S."/>
            <person name="Prigent S."/>
            <person name="Ji B."/>
            <person name="Dainat J."/>
            <person name="Nielsen K.F."/>
            <person name="Frisvad J.C."/>
            <person name="Workman M."/>
            <person name="Nielsen J."/>
        </authorList>
    </citation>
    <scope>NUCLEOTIDE SEQUENCE [LARGE SCALE GENOMIC DNA]</scope>
    <source>
        <strain evidence="5">IBT 29486</strain>
    </source>
</reference>
<feature type="compositionally biased region" description="Basic and acidic residues" evidence="1">
    <location>
        <begin position="119"/>
        <end position="133"/>
    </location>
</feature>
<evidence type="ECO:0000313" key="5">
    <source>
        <dbReference type="Proteomes" id="UP000191518"/>
    </source>
</evidence>
<feature type="signal peptide" evidence="3">
    <location>
        <begin position="1"/>
        <end position="23"/>
    </location>
</feature>
<evidence type="ECO:0000313" key="4">
    <source>
        <dbReference type="EMBL" id="OQE07844.1"/>
    </source>
</evidence>
<keyword evidence="2" id="KW-0472">Membrane</keyword>
<comment type="caution">
    <text evidence="4">The sequence shown here is derived from an EMBL/GenBank/DDBJ whole genome shotgun (WGS) entry which is preliminary data.</text>
</comment>
<sequence length="317" mass="36144">MQINRSSTITLALILAVTQSTTSHPIQSSKWVKAEQFQDLNVRGIWKVFEKGPYNLLPSPPPVKYNWNPAWPTKQNNEPTEQDTPNNRYTTGTSETGKPTISIMIPASPEIPGQIHNDYNQHTRENQGHHSSEDQESSVKPLATQKQSHYSKIIHYMHTKNALKNEHKHTTPASSSHPSSNHSISFFAYRFSFKPFRSKVMTFPQDPLPGVFTTVIILLVMVWVAIFTIGLLELGNYLWKRRAEAFARESDQVPDSEERDVGLDETMKVPLRIIIAPSERSRPRFVGEYGYEFLESIYSGDESDSGSESDEDDYRLF</sequence>
<name>A0A1V6S275_9EURO</name>
<protein>
    <submittedName>
        <fullName evidence="4">Uncharacterized protein</fullName>
    </submittedName>
</protein>
<keyword evidence="2" id="KW-1133">Transmembrane helix</keyword>
<feature type="compositionally biased region" description="Polar residues" evidence="1">
    <location>
        <begin position="73"/>
        <end position="99"/>
    </location>
</feature>
<dbReference type="AlphaFoldDB" id="A0A1V6S275"/>
<keyword evidence="2" id="KW-0812">Transmembrane</keyword>
<evidence type="ECO:0000256" key="3">
    <source>
        <dbReference type="SAM" id="SignalP"/>
    </source>
</evidence>
<feature type="region of interest" description="Disordered" evidence="1">
    <location>
        <begin position="71"/>
        <end position="144"/>
    </location>
</feature>
<gene>
    <name evidence="4" type="ORF">PENVUL_c012G04982</name>
</gene>
<dbReference type="EMBL" id="MDYP01000012">
    <property type="protein sequence ID" value="OQE07844.1"/>
    <property type="molecule type" value="Genomic_DNA"/>
</dbReference>
<keyword evidence="3" id="KW-0732">Signal</keyword>
<dbReference type="Proteomes" id="UP000191518">
    <property type="component" value="Unassembled WGS sequence"/>
</dbReference>
<keyword evidence="5" id="KW-1185">Reference proteome</keyword>
<evidence type="ECO:0000256" key="1">
    <source>
        <dbReference type="SAM" id="MobiDB-lite"/>
    </source>
</evidence>
<accession>A0A1V6S275</accession>
<proteinExistence type="predicted"/>